<dbReference type="PANTHER" id="PTHR38731:SF3">
    <property type="entry name" value="BLL6125 PROTEIN"/>
    <property type="match status" value="1"/>
</dbReference>
<dbReference type="KEGG" id="mtim:DIR46_17800"/>
<organism evidence="3 4">
    <name type="scientific">Massilia oculi</name>
    <dbReference type="NCBI Taxonomy" id="945844"/>
    <lineage>
        <taxon>Bacteria</taxon>
        <taxon>Pseudomonadati</taxon>
        <taxon>Pseudomonadota</taxon>
        <taxon>Betaproteobacteria</taxon>
        <taxon>Burkholderiales</taxon>
        <taxon>Oxalobacteraceae</taxon>
        <taxon>Telluria group</taxon>
        <taxon>Massilia</taxon>
    </lineage>
</organism>
<evidence type="ECO:0000259" key="2">
    <source>
        <dbReference type="Pfam" id="PF04773"/>
    </source>
</evidence>
<reference evidence="3 4" key="1">
    <citation type="submission" date="2018-05" db="EMBL/GenBank/DDBJ databases">
        <title>Complete genome sequence of Massilia oculi sp. nov. CCUG 43427T (=DSM 26321T), the type strain of M. oculi, and comparison with genome sequences of other Massilia strains.</title>
        <authorList>
            <person name="Zhu B."/>
        </authorList>
    </citation>
    <scope>NUCLEOTIDE SEQUENCE [LARGE SCALE GENOMIC DNA]</scope>
    <source>
        <strain evidence="3 4">CCUG 43427</strain>
    </source>
</reference>
<sequence>MLGMEDSMLKKIAMAVAVVWSLVGNALAAEAGRVVFVTGDAQLGRHAAVKDAVVEEGDQISTGSDGYVYVQTVDNGFLILRPNTVARVAAYAIDKNDPSKTQVKLELSQGVARAISGEGVKRARQNFRFNTPVAAIGVRGTDFTVYTDQQTTRVTVLSGGVVMSGFGAGCAAAGTGPCEGRNARELFAGQDGMLLQVERGNSIPQLLANPALAPDQAEKPRGDEPATKPTAAPLAQVNLDPQRSAQALRNVRPVPTAPAPAPEPTPVQPLPPPVTGPGIPPPW</sequence>
<dbReference type="Proteomes" id="UP000245820">
    <property type="component" value="Chromosome"/>
</dbReference>
<feature type="compositionally biased region" description="Pro residues" evidence="1">
    <location>
        <begin position="255"/>
        <end position="283"/>
    </location>
</feature>
<dbReference type="PANTHER" id="PTHR38731">
    <property type="entry name" value="LIPL45-RELATED LIPOPROTEIN-RELATED"/>
    <property type="match status" value="1"/>
</dbReference>
<protein>
    <recommendedName>
        <fullName evidence="2">FecR protein domain-containing protein</fullName>
    </recommendedName>
</protein>
<dbReference type="OrthoDB" id="369729at2"/>
<gene>
    <name evidence="3" type="ORF">DIR46_17800</name>
</gene>
<evidence type="ECO:0000256" key="1">
    <source>
        <dbReference type="SAM" id="MobiDB-lite"/>
    </source>
</evidence>
<proteinExistence type="predicted"/>
<accession>A0A2S2DL92</accession>
<feature type="region of interest" description="Disordered" evidence="1">
    <location>
        <begin position="215"/>
        <end position="283"/>
    </location>
</feature>
<evidence type="ECO:0000313" key="3">
    <source>
        <dbReference type="EMBL" id="AWL06104.1"/>
    </source>
</evidence>
<feature type="domain" description="FecR protein" evidence="2">
    <location>
        <begin position="58"/>
        <end position="161"/>
    </location>
</feature>
<keyword evidence="4" id="KW-1185">Reference proteome</keyword>
<name>A0A2S2DL92_9BURK</name>
<dbReference type="EMBL" id="CP029343">
    <property type="protein sequence ID" value="AWL06104.1"/>
    <property type="molecule type" value="Genomic_DNA"/>
</dbReference>
<dbReference type="AlphaFoldDB" id="A0A2S2DL92"/>
<dbReference type="InterPro" id="IPR006860">
    <property type="entry name" value="FecR"/>
</dbReference>
<evidence type="ECO:0000313" key="4">
    <source>
        <dbReference type="Proteomes" id="UP000245820"/>
    </source>
</evidence>
<dbReference type="Gene3D" id="2.60.120.1440">
    <property type="match status" value="1"/>
</dbReference>
<feature type="compositionally biased region" description="Basic and acidic residues" evidence="1">
    <location>
        <begin position="216"/>
        <end position="226"/>
    </location>
</feature>
<dbReference type="Pfam" id="PF04773">
    <property type="entry name" value="FecR"/>
    <property type="match status" value="1"/>
</dbReference>